<reference evidence="12 13" key="1">
    <citation type="journal article" date="2024" name="Science">
        <title>Giant polyketide synthase enzymes in the biosynthesis of giant marine polyether toxins.</title>
        <authorList>
            <person name="Fallon T.R."/>
            <person name="Shende V.V."/>
            <person name="Wierzbicki I.H."/>
            <person name="Pendleton A.L."/>
            <person name="Watervoot N.F."/>
            <person name="Auber R.P."/>
            <person name="Gonzalez D.J."/>
            <person name="Wisecaver J.H."/>
            <person name="Moore B.S."/>
        </authorList>
    </citation>
    <scope>NUCLEOTIDE SEQUENCE [LARGE SCALE GENOMIC DNA]</scope>
    <source>
        <strain evidence="12 13">12B1</strain>
    </source>
</reference>
<dbReference type="SUPFAM" id="SSF51206">
    <property type="entry name" value="cAMP-binding domain-like"/>
    <property type="match status" value="1"/>
</dbReference>
<dbReference type="PANTHER" id="PTHR45638">
    <property type="entry name" value="CYCLIC NUCLEOTIDE-GATED CATION CHANNEL SUBUNIT A"/>
    <property type="match status" value="1"/>
</dbReference>
<name>A0AB34K256_PRYPA</name>
<proteinExistence type="predicted"/>
<keyword evidence="6 10" id="KW-0472">Membrane</keyword>
<dbReference type="CDD" id="cd00038">
    <property type="entry name" value="CAP_ED"/>
    <property type="match status" value="1"/>
</dbReference>
<dbReference type="PANTHER" id="PTHR45638:SF11">
    <property type="entry name" value="CYCLIC NUCLEOTIDE-GATED CATION CHANNEL SUBUNIT A"/>
    <property type="match status" value="1"/>
</dbReference>
<evidence type="ECO:0000256" key="9">
    <source>
        <dbReference type="SAM" id="MobiDB-lite"/>
    </source>
</evidence>
<evidence type="ECO:0000256" key="7">
    <source>
        <dbReference type="ARBA" id="ARBA00023286"/>
    </source>
</evidence>
<dbReference type="PROSITE" id="PS50042">
    <property type="entry name" value="CNMP_BINDING_3"/>
    <property type="match status" value="1"/>
</dbReference>
<keyword evidence="2" id="KW-0813">Transport</keyword>
<dbReference type="Gene3D" id="1.10.287.70">
    <property type="match status" value="1"/>
</dbReference>
<feature type="compositionally biased region" description="Low complexity" evidence="9">
    <location>
        <begin position="52"/>
        <end position="66"/>
    </location>
</feature>
<feature type="compositionally biased region" description="Pro residues" evidence="9">
    <location>
        <begin position="15"/>
        <end position="24"/>
    </location>
</feature>
<dbReference type="Pfam" id="PF00027">
    <property type="entry name" value="cNMP_binding"/>
    <property type="match status" value="1"/>
</dbReference>
<dbReference type="PROSITE" id="PS00888">
    <property type="entry name" value="CNMP_BINDING_1"/>
    <property type="match status" value="1"/>
</dbReference>
<feature type="domain" description="Cyclic nucleotide-binding" evidence="11">
    <location>
        <begin position="440"/>
        <end position="553"/>
    </location>
</feature>
<dbReference type="Gene3D" id="2.60.120.10">
    <property type="entry name" value="Jelly Rolls"/>
    <property type="match status" value="1"/>
</dbReference>
<keyword evidence="8" id="KW-0407">Ion channel</keyword>
<evidence type="ECO:0000256" key="6">
    <source>
        <dbReference type="ARBA" id="ARBA00023136"/>
    </source>
</evidence>
<dbReference type="EMBL" id="JBGBPQ010000002">
    <property type="protein sequence ID" value="KAL1528321.1"/>
    <property type="molecule type" value="Genomic_DNA"/>
</dbReference>
<organism evidence="12 13">
    <name type="scientific">Prymnesium parvum</name>
    <name type="common">Toxic golden alga</name>
    <dbReference type="NCBI Taxonomy" id="97485"/>
    <lineage>
        <taxon>Eukaryota</taxon>
        <taxon>Haptista</taxon>
        <taxon>Haptophyta</taxon>
        <taxon>Prymnesiophyceae</taxon>
        <taxon>Prymnesiales</taxon>
        <taxon>Prymnesiaceae</taxon>
        <taxon>Prymnesium</taxon>
    </lineage>
</organism>
<dbReference type="InterPro" id="IPR018488">
    <property type="entry name" value="cNMP-bd_CS"/>
</dbReference>
<evidence type="ECO:0000313" key="12">
    <source>
        <dbReference type="EMBL" id="KAL1528321.1"/>
    </source>
</evidence>
<sequence length="683" mass="74883">MPPQLSSPPRALCLDPPPHPPSSPSAPRTRSPAATLAARLKLPAAAPPPHPNGAAAPPAAAAARRPRVRPITTALSAWARTLDVARQKRADSTRAALREDSCWLPRWLEAALRHAVLIACAANILLFPAQLAFGGAVAREAQPRWWAAYAALDGVLWLEVATRLFVPRYNSAEAALVYNRRAVALAYATSPLDGMAADLLVRFPWDAAARADWAAAFSYGHLARVLLLRRFLVLISTRLRGGRRYFSAATRLLQLAFQLLLAIHWFACLLFLCGRLMADAGKHSWLYGVDWPSWPLWAQYFTACDRALLIIVGEGVHGNTHEEVALGFGGLLFGTTFLAYCTSTMVSLVTCIHQETEDSLLEIQRVDYYLRNTGAPLDLRRRARAYLQHVLLNKKLELHPHRLLRDLSSPMRVEAALHRCSELVMAPRFFQLLTGDEQGSLSPRFIKALVMRLQLAVFSPSDCVVEEGDPGNDVFFVASGHFEVSIRNRKISTLTAGDCFGEIAVLIPNTRRAASITALTFAEAHMLTVADFNECLADFPHLRRRFTKRAEERLKVANEKKARQSCLPLCDGFGPNGVRHEPMGDCSPIASGSEEEQDCQPRRGAVAPPASSPGPSEAAPTSSSQRQPQAAPSSQTPPCPQTHAPHSPHNVSSSDDDDGLSPLSTWYANARGRARAARYARLY</sequence>
<dbReference type="Proteomes" id="UP001515480">
    <property type="component" value="Unassembled WGS sequence"/>
</dbReference>
<feature type="compositionally biased region" description="Low complexity" evidence="9">
    <location>
        <begin position="25"/>
        <end position="44"/>
    </location>
</feature>
<feature type="transmembrane region" description="Helical" evidence="10">
    <location>
        <begin position="252"/>
        <end position="277"/>
    </location>
</feature>
<dbReference type="InterPro" id="IPR000595">
    <property type="entry name" value="cNMP-bd_dom"/>
</dbReference>
<evidence type="ECO:0000256" key="5">
    <source>
        <dbReference type="ARBA" id="ARBA00023065"/>
    </source>
</evidence>
<feature type="transmembrane region" description="Helical" evidence="10">
    <location>
        <begin position="328"/>
        <end position="349"/>
    </location>
</feature>
<dbReference type="PROSITE" id="PS00889">
    <property type="entry name" value="CNMP_BINDING_2"/>
    <property type="match status" value="1"/>
</dbReference>
<evidence type="ECO:0000256" key="10">
    <source>
        <dbReference type="SAM" id="Phobius"/>
    </source>
</evidence>
<keyword evidence="7" id="KW-1071">Ligand-gated ion channel</keyword>
<evidence type="ECO:0000256" key="2">
    <source>
        <dbReference type="ARBA" id="ARBA00022448"/>
    </source>
</evidence>
<accession>A0AB34K256</accession>
<dbReference type="InterPro" id="IPR014710">
    <property type="entry name" value="RmlC-like_jellyroll"/>
</dbReference>
<protein>
    <recommendedName>
        <fullName evidence="11">Cyclic nucleotide-binding domain-containing protein</fullName>
    </recommendedName>
</protein>
<keyword evidence="4 10" id="KW-1133">Transmembrane helix</keyword>
<dbReference type="InterPro" id="IPR050866">
    <property type="entry name" value="CNG_cation_channel"/>
</dbReference>
<comment type="subcellular location">
    <subcellularLocation>
        <location evidence="1">Membrane</location>
        <topology evidence="1">Multi-pass membrane protein</topology>
    </subcellularLocation>
</comment>
<dbReference type="GO" id="GO:0044877">
    <property type="term" value="F:protein-containing complex binding"/>
    <property type="evidence" value="ECO:0007669"/>
    <property type="project" value="TreeGrafter"/>
</dbReference>
<feature type="region of interest" description="Disordered" evidence="9">
    <location>
        <begin position="1"/>
        <end position="66"/>
    </location>
</feature>
<keyword evidence="13" id="KW-1185">Reference proteome</keyword>
<gene>
    <name evidence="12" type="ORF">AB1Y20_009676</name>
</gene>
<feature type="region of interest" description="Disordered" evidence="9">
    <location>
        <begin position="577"/>
        <end position="671"/>
    </location>
</feature>
<evidence type="ECO:0000256" key="3">
    <source>
        <dbReference type="ARBA" id="ARBA00022692"/>
    </source>
</evidence>
<keyword evidence="3 10" id="KW-0812">Transmembrane</keyword>
<evidence type="ECO:0000256" key="4">
    <source>
        <dbReference type="ARBA" id="ARBA00022989"/>
    </source>
</evidence>
<dbReference type="SMART" id="SM00100">
    <property type="entry name" value="cNMP"/>
    <property type="match status" value="1"/>
</dbReference>
<dbReference type="AlphaFoldDB" id="A0AB34K256"/>
<keyword evidence="5" id="KW-0406">Ion transport</keyword>
<evidence type="ECO:0000313" key="13">
    <source>
        <dbReference type="Proteomes" id="UP001515480"/>
    </source>
</evidence>
<dbReference type="GO" id="GO:0005221">
    <property type="term" value="F:intracellularly cyclic nucleotide-activated monoatomic cation channel activity"/>
    <property type="evidence" value="ECO:0007669"/>
    <property type="project" value="InterPro"/>
</dbReference>
<comment type="caution">
    <text evidence="12">The sequence shown here is derived from an EMBL/GenBank/DDBJ whole genome shotgun (WGS) entry which is preliminary data.</text>
</comment>
<evidence type="ECO:0000256" key="8">
    <source>
        <dbReference type="ARBA" id="ARBA00023303"/>
    </source>
</evidence>
<dbReference type="GO" id="GO:0016020">
    <property type="term" value="C:membrane"/>
    <property type="evidence" value="ECO:0007669"/>
    <property type="project" value="UniProtKB-SubCell"/>
</dbReference>
<evidence type="ECO:0000259" key="11">
    <source>
        <dbReference type="PROSITE" id="PS50042"/>
    </source>
</evidence>
<feature type="compositionally biased region" description="Low complexity" evidence="9">
    <location>
        <begin position="605"/>
        <end position="634"/>
    </location>
</feature>
<evidence type="ECO:0000256" key="1">
    <source>
        <dbReference type="ARBA" id="ARBA00004141"/>
    </source>
</evidence>
<dbReference type="InterPro" id="IPR018490">
    <property type="entry name" value="cNMP-bd_dom_sf"/>
</dbReference>